<evidence type="ECO:0000313" key="9">
    <source>
        <dbReference type="EMBL" id="KAF9613797.1"/>
    </source>
</evidence>
<dbReference type="PANTHER" id="PTHR22930:SF242">
    <property type="entry name" value="LOW PROTEIN: NUCLEASE-LIKE PROTEIN"/>
    <property type="match status" value="1"/>
</dbReference>
<comment type="caution">
    <text evidence="9">The sequence shown here is derived from an EMBL/GenBank/DDBJ whole genome shotgun (WGS) entry which is preliminary data.</text>
</comment>
<accession>A0A835ICF4</accession>
<dbReference type="GO" id="GO:0016787">
    <property type="term" value="F:hydrolase activity"/>
    <property type="evidence" value="ECO:0007669"/>
    <property type="project" value="UniProtKB-KW"/>
</dbReference>
<keyword evidence="7" id="KW-0539">Nucleus</keyword>
<comment type="cofactor">
    <cofactor evidence="1">
        <name>a divalent metal cation</name>
        <dbReference type="ChEBI" id="CHEBI:60240"/>
    </cofactor>
</comment>
<evidence type="ECO:0000256" key="6">
    <source>
        <dbReference type="ARBA" id="ARBA00022801"/>
    </source>
</evidence>
<dbReference type="Pfam" id="PF13359">
    <property type="entry name" value="DDE_Tnp_4"/>
    <property type="match status" value="1"/>
</dbReference>
<sequence length="396" mass="44334">MSKSSFDSLLEKLAPSLENSVLVIPMHYILGSALFRLAHGGSYKAVGRRFGMESEDACRAFYEVCKAVNDELSDLFELSTDLKRVVDGFGWISLPNCCGVLGFSQFLVEGNVGRVVVQGLVDSEGRFLDVSAGWPSEMSPTTILAQTKLFSRVEESEELFNGALFELQSGNLIPQYILGNSCYPLLPWLLTPYPISNMDEDCISNFSEQSFNTTHSKAMEFVSMAFARVRACWKLLSTKWKEECVEFLPFVILTGCLLHNFVIKCGDLVPDEIEVQSKDQEFPVFEGKGNVNGERIRDTLACHLCLLVSFGMSVTSEDLNDAKLLIDRLGIMATYRQSTPTSCIWTKPDGDTVKLNSDASRMMIIFEPEAPFEIAMEMFFLFTQVQEVPGLFYIKK</sequence>
<protein>
    <recommendedName>
        <fullName evidence="8">DDE Tnp4 domain-containing protein</fullName>
    </recommendedName>
</protein>
<evidence type="ECO:0000259" key="8">
    <source>
        <dbReference type="Pfam" id="PF13359"/>
    </source>
</evidence>
<keyword evidence="4" id="KW-0540">Nuclease</keyword>
<dbReference type="InterPro" id="IPR045249">
    <property type="entry name" value="HARBI1-like"/>
</dbReference>
<dbReference type="GO" id="GO:0004518">
    <property type="term" value="F:nuclease activity"/>
    <property type="evidence" value="ECO:0007669"/>
    <property type="project" value="UniProtKB-KW"/>
</dbReference>
<dbReference type="AlphaFoldDB" id="A0A835ICF4"/>
<name>A0A835ICF4_9MAGN</name>
<dbReference type="GO" id="GO:0046872">
    <property type="term" value="F:metal ion binding"/>
    <property type="evidence" value="ECO:0007669"/>
    <property type="project" value="UniProtKB-KW"/>
</dbReference>
<proteinExistence type="inferred from homology"/>
<evidence type="ECO:0000256" key="7">
    <source>
        <dbReference type="ARBA" id="ARBA00023242"/>
    </source>
</evidence>
<evidence type="ECO:0000313" key="10">
    <source>
        <dbReference type="Proteomes" id="UP000631114"/>
    </source>
</evidence>
<feature type="domain" description="DDE Tnp4" evidence="8">
    <location>
        <begin position="116"/>
        <end position="260"/>
    </location>
</feature>
<reference evidence="9 10" key="1">
    <citation type="submission" date="2020-10" db="EMBL/GenBank/DDBJ databases">
        <title>The Coptis chinensis genome and diversification of protoberbering-type alkaloids.</title>
        <authorList>
            <person name="Wang B."/>
            <person name="Shu S."/>
            <person name="Song C."/>
            <person name="Liu Y."/>
        </authorList>
    </citation>
    <scope>NUCLEOTIDE SEQUENCE [LARGE SCALE GENOMIC DNA]</scope>
    <source>
        <strain evidence="9">HL-2020</strain>
        <tissue evidence="9">Leaf</tissue>
    </source>
</reference>
<gene>
    <name evidence="9" type="ORF">IFM89_011966</name>
</gene>
<keyword evidence="5" id="KW-0479">Metal-binding</keyword>
<evidence type="ECO:0000256" key="3">
    <source>
        <dbReference type="ARBA" id="ARBA00006958"/>
    </source>
</evidence>
<evidence type="ECO:0000256" key="1">
    <source>
        <dbReference type="ARBA" id="ARBA00001968"/>
    </source>
</evidence>
<dbReference type="Proteomes" id="UP000631114">
    <property type="component" value="Unassembled WGS sequence"/>
</dbReference>
<organism evidence="9 10">
    <name type="scientific">Coptis chinensis</name>
    <dbReference type="NCBI Taxonomy" id="261450"/>
    <lineage>
        <taxon>Eukaryota</taxon>
        <taxon>Viridiplantae</taxon>
        <taxon>Streptophyta</taxon>
        <taxon>Embryophyta</taxon>
        <taxon>Tracheophyta</taxon>
        <taxon>Spermatophyta</taxon>
        <taxon>Magnoliopsida</taxon>
        <taxon>Ranunculales</taxon>
        <taxon>Ranunculaceae</taxon>
        <taxon>Coptidoideae</taxon>
        <taxon>Coptis</taxon>
    </lineage>
</organism>
<dbReference type="PANTHER" id="PTHR22930">
    <property type="match status" value="1"/>
</dbReference>
<comment type="subcellular location">
    <subcellularLocation>
        <location evidence="2">Nucleus</location>
    </subcellularLocation>
</comment>
<evidence type="ECO:0000256" key="2">
    <source>
        <dbReference type="ARBA" id="ARBA00004123"/>
    </source>
</evidence>
<dbReference type="EMBL" id="JADFTS010000003">
    <property type="protein sequence ID" value="KAF9613797.1"/>
    <property type="molecule type" value="Genomic_DNA"/>
</dbReference>
<keyword evidence="6" id="KW-0378">Hydrolase</keyword>
<dbReference type="GO" id="GO:0005634">
    <property type="term" value="C:nucleus"/>
    <property type="evidence" value="ECO:0007669"/>
    <property type="project" value="UniProtKB-SubCell"/>
</dbReference>
<dbReference type="InterPro" id="IPR027806">
    <property type="entry name" value="HARBI1_dom"/>
</dbReference>
<comment type="similarity">
    <text evidence="3">Belongs to the HARBI1 family.</text>
</comment>
<keyword evidence="10" id="KW-1185">Reference proteome</keyword>
<evidence type="ECO:0000256" key="5">
    <source>
        <dbReference type="ARBA" id="ARBA00022723"/>
    </source>
</evidence>
<dbReference type="OrthoDB" id="1912480at2759"/>
<evidence type="ECO:0000256" key="4">
    <source>
        <dbReference type="ARBA" id="ARBA00022722"/>
    </source>
</evidence>